<keyword evidence="2" id="KW-0479">Metal-binding</keyword>
<dbReference type="Pfam" id="PF03171">
    <property type="entry name" value="2OG-FeII_Oxy"/>
    <property type="match status" value="1"/>
</dbReference>
<keyword evidence="5" id="KW-1185">Reference proteome</keyword>
<dbReference type="OrthoDB" id="288590at2759"/>
<dbReference type="SUPFAM" id="SSF51197">
    <property type="entry name" value="Clavaminate synthase-like"/>
    <property type="match status" value="1"/>
</dbReference>
<proteinExistence type="inferred from homology"/>
<organism evidence="4 5">
    <name type="scientific">Aspergillus aculeatus (strain ATCC 16872 / CBS 172.66 / WB 5094)</name>
    <dbReference type="NCBI Taxonomy" id="690307"/>
    <lineage>
        <taxon>Eukaryota</taxon>
        <taxon>Fungi</taxon>
        <taxon>Dikarya</taxon>
        <taxon>Ascomycota</taxon>
        <taxon>Pezizomycotina</taxon>
        <taxon>Eurotiomycetes</taxon>
        <taxon>Eurotiomycetidae</taxon>
        <taxon>Eurotiales</taxon>
        <taxon>Aspergillaceae</taxon>
        <taxon>Aspergillus</taxon>
        <taxon>Aspergillus subgen. Circumdati</taxon>
    </lineage>
</organism>
<dbReference type="Gene3D" id="2.60.120.330">
    <property type="entry name" value="B-lactam Antibiotic, Isopenicillin N Synthase, Chain"/>
    <property type="match status" value="1"/>
</dbReference>
<sequence>MPRISYHGLITGAEQDLQSLTQAALVDGFFSLDLDCPEGVRLREEIRFLETFSENVFDIPTPVKERFDFKTLGRFRTTGYKPLGIEEGAKAGEPDGFEMFMLPQNEFLLPSFRSALQSPELVFAHREALTRCMEHYEQAAQLILRRVSEVLDLGDALLAAHQPSEPSVTNLGFLKYPPQPPGSRNFGHIAHTDVGSLTLLSATARGLQVIDIARQDWEFVEPNPAQLFVQFGDCLKFLSRGRIIPSLHRVVPSDTDAQATKYTLAYFVRPNEQAQITTDDGTVWRYENYHCRKFDAFARPLSHVRPEGEHDMISIRQAPQREAPVAAA</sequence>
<evidence type="ECO:0000313" key="5">
    <source>
        <dbReference type="Proteomes" id="UP000184546"/>
    </source>
</evidence>
<dbReference type="OMA" id="TFEYYEI"/>
<dbReference type="Proteomes" id="UP000184546">
    <property type="component" value="Unassembled WGS sequence"/>
</dbReference>
<reference evidence="5" key="1">
    <citation type="journal article" date="2017" name="Genome Biol.">
        <title>Comparative genomics reveals high biological diversity and specific adaptations in the industrially and medically important fungal genus Aspergillus.</title>
        <authorList>
            <person name="de Vries R.P."/>
            <person name="Riley R."/>
            <person name="Wiebenga A."/>
            <person name="Aguilar-Osorio G."/>
            <person name="Amillis S."/>
            <person name="Uchima C.A."/>
            <person name="Anderluh G."/>
            <person name="Asadollahi M."/>
            <person name="Askin M."/>
            <person name="Barry K."/>
            <person name="Battaglia E."/>
            <person name="Bayram O."/>
            <person name="Benocci T."/>
            <person name="Braus-Stromeyer S.A."/>
            <person name="Caldana C."/>
            <person name="Canovas D."/>
            <person name="Cerqueira G.C."/>
            <person name="Chen F."/>
            <person name="Chen W."/>
            <person name="Choi C."/>
            <person name="Clum A."/>
            <person name="Dos Santos R.A."/>
            <person name="Damasio A.R."/>
            <person name="Diallinas G."/>
            <person name="Emri T."/>
            <person name="Fekete E."/>
            <person name="Flipphi M."/>
            <person name="Freyberg S."/>
            <person name="Gallo A."/>
            <person name="Gournas C."/>
            <person name="Habgood R."/>
            <person name="Hainaut M."/>
            <person name="Harispe M.L."/>
            <person name="Henrissat B."/>
            <person name="Hilden K.S."/>
            <person name="Hope R."/>
            <person name="Hossain A."/>
            <person name="Karabika E."/>
            <person name="Karaffa L."/>
            <person name="Karanyi Z."/>
            <person name="Krasevec N."/>
            <person name="Kuo A."/>
            <person name="Kusch H."/>
            <person name="LaButti K."/>
            <person name="Lagendijk E.L."/>
            <person name="Lapidus A."/>
            <person name="Levasseur A."/>
            <person name="Lindquist E."/>
            <person name="Lipzen A."/>
            <person name="Logrieco A.F."/>
            <person name="MacCabe A."/>
            <person name="Maekelae M.R."/>
            <person name="Malavazi I."/>
            <person name="Melin P."/>
            <person name="Meyer V."/>
            <person name="Mielnichuk N."/>
            <person name="Miskei M."/>
            <person name="Molnar A.P."/>
            <person name="Mule G."/>
            <person name="Ngan C.Y."/>
            <person name="Orejas M."/>
            <person name="Orosz E."/>
            <person name="Ouedraogo J.P."/>
            <person name="Overkamp K.M."/>
            <person name="Park H.-S."/>
            <person name="Perrone G."/>
            <person name="Piumi F."/>
            <person name="Punt P.J."/>
            <person name="Ram A.F."/>
            <person name="Ramon A."/>
            <person name="Rauscher S."/>
            <person name="Record E."/>
            <person name="Riano-Pachon D.M."/>
            <person name="Robert V."/>
            <person name="Roehrig J."/>
            <person name="Ruller R."/>
            <person name="Salamov A."/>
            <person name="Salih N.S."/>
            <person name="Samson R.A."/>
            <person name="Sandor E."/>
            <person name="Sanguinetti M."/>
            <person name="Schuetze T."/>
            <person name="Sepcic K."/>
            <person name="Shelest E."/>
            <person name="Sherlock G."/>
            <person name="Sophianopoulou V."/>
            <person name="Squina F.M."/>
            <person name="Sun H."/>
            <person name="Susca A."/>
            <person name="Todd R.B."/>
            <person name="Tsang A."/>
            <person name="Unkles S.E."/>
            <person name="van de Wiele N."/>
            <person name="van Rossen-Uffink D."/>
            <person name="Oliveira J.V."/>
            <person name="Vesth T.C."/>
            <person name="Visser J."/>
            <person name="Yu J.-H."/>
            <person name="Zhou M."/>
            <person name="Andersen M.R."/>
            <person name="Archer D.B."/>
            <person name="Baker S.E."/>
            <person name="Benoit I."/>
            <person name="Brakhage A.A."/>
            <person name="Braus G.H."/>
            <person name="Fischer R."/>
            <person name="Frisvad J.C."/>
            <person name="Goldman G.H."/>
            <person name="Houbraken J."/>
            <person name="Oakley B."/>
            <person name="Pocsi I."/>
            <person name="Scazzocchio C."/>
            <person name="Seiboth B."/>
            <person name="vanKuyk P.A."/>
            <person name="Wortman J."/>
            <person name="Dyer P.S."/>
            <person name="Grigoriev I.V."/>
        </authorList>
    </citation>
    <scope>NUCLEOTIDE SEQUENCE [LARGE SCALE GENOMIC DNA]</scope>
    <source>
        <strain evidence="5">ATCC 16872 / CBS 172.66 / WB 5094</strain>
    </source>
</reference>
<dbReference type="GeneID" id="30978778"/>
<dbReference type="PANTHER" id="PTHR47990">
    <property type="entry name" value="2-OXOGLUTARATE (2OG) AND FE(II)-DEPENDENT OXYGENASE SUPERFAMILY PROTEIN-RELATED"/>
    <property type="match status" value="1"/>
</dbReference>
<dbReference type="InterPro" id="IPR005123">
    <property type="entry name" value="Oxoglu/Fe-dep_dioxygenase_dom"/>
</dbReference>
<dbReference type="AlphaFoldDB" id="A0A1L9WZS3"/>
<dbReference type="STRING" id="690307.A0A1L9WZS3"/>
<feature type="domain" description="Fe2OG dioxygenase" evidence="3">
    <location>
        <begin position="166"/>
        <end position="270"/>
    </location>
</feature>
<dbReference type="InterPro" id="IPR027443">
    <property type="entry name" value="IPNS-like_sf"/>
</dbReference>
<comment type="similarity">
    <text evidence="1 2">Belongs to the iron/ascorbate-dependent oxidoreductase family.</text>
</comment>
<evidence type="ECO:0000256" key="2">
    <source>
        <dbReference type="RuleBase" id="RU003682"/>
    </source>
</evidence>
<keyword evidence="2" id="KW-0560">Oxidoreductase</keyword>
<dbReference type="InterPro" id="IPR044861">
    <property type="entry name" value="IPNS-like_FE2OG_OXY"/>
</dbReference>
<dbReference type="GO" id="GO:0016491">
    <property type="term" value="F:oxidoreductase activity"/>
    <property type="evidence" value="ECO:0007669"/>
    <property type="project" value="UniProtKB-KW"/>
</dbReference>
<dbReference type="VEuPathDB" id="FungiDB:ASPACDRAFT_77432"/>
<name>A0A1L9WZS3_ASPA1</name>
<dbReference type="GO" id="GO:0046872">
    <property type="term" value="F:metal ion binding"/>
    <property type="evidence" value="ECO:0007669"/>
    <property type="project" value="UniProtKB-KW"/>
</dbReference>
<dbReference type="RefSeq" id="XP_020058101.1">
    <property type="nucleotide sequence ID" value="XM_020204964.1"/>
</dbReference>
<evidence type="ECO:0000313" key="4">
    <source>
        <dbReference type="EMBL" id="OJK01762.1"/>
    </source>
</evidence>
<dbReference type="PROSITE" id="PS51471">
    <property type="entry name" value="FE2OG_OXY"/>
    <property type="match status" value="1"/>
</dbReference>
<evidence type="ECO:0000259" key="3">
    <source>
        <dbReference type="PROSITE" id="PS51471"/>
    </source>
</evidence>
<keyword evidence="2" id="KW-0408">Iron</keyword>
<evidence type="ECO:0000256" key="1">
    <source>
        <dbReference type="ARBA" id="ARBA00008056"/>
    </source>
</evidence>
<dbReference type="InterPro" id="IPR050231">
    <property type="entry name" value="Iron_ascorbate_oxido_reductase"/>
</dbReference>
<gene>
    <name evidence="4" type="ORF">ASPACDRAFT_77432</name>
</gene>
<protein>
    <recommendedName>
        <fullName evidence="3">Fe2OG dioxygenase domain-containing protein</fullName>
    </recommendedName>
</protein>
<accession>A0A1L9WZS3</accession>
<dbReference type="EMBL" id="KV878974">
    <property type="protein sequence ID" value="OJK01762.1"/>
    <property type="molecule type" value="Genomic_DNA"/>
</dbReference>